<keyword evidence="5" id="KW-1185">Reference proteome</keyword>
<dbReference type="STRING" id="749414.SBI_08660"/>
<protein>
    <submittedName>
        <fullName evidence="4">Transcriptional regulator, TetR family protein</fullName>
    </submittedName>
</protein>
<dbReference type="PRINTS" id="PR00455">
    <property type="entry name" value="HTHTETR"/>
</dbReference>
<dbReference type="PANTHER" id="PTHR30055:SF237">
    <property type="entry name" value="TRANSCRIPTIONAL REPRESSOR MCE3R"/>
    <property type="match status" value="1"/>
</dbReference>
<dbReference type="HOGENOM" id="CLU_069356_12_4_11"/>
<organism evidence="4 5">
    <name type="scientific">Streptomyces bingchenggensis (strain BCW-1)</name>
    <dbReference type="NCBI Taxonomy" id="749414"/>
    <lineage>
        <taxon>Bacteria</taxon>
        <taxon>Bacillati</taxon>
        <taxon>Actinomycetota</taxon>
        <taxon>Actinomycetes</taxon>
        <taxon>Kitasatosporales</taxon>
        <taxon>Streptomycetaceae</taxon>
        <taxon>Streptomyces</taxon>
    </lineage>
</organism>
<sequence>MVSENDDPMAAALISAAVRVIAAKGYHGTSVRDIAVEAGLSVGSVYNSFGSKYELLLVIMNRAMDHLVTTTEDALFHAGTDPADRLRAIVGAHVGTHTAGPLESLIGNSELRSLDPAELRLVTAKRDVQQRMFDRVTADGVTCGVFKTPSPKETALFVVTACTSVATWFRPDGALSAEEVVRRYQEIALSAVGHVPEGHTT</sequence>
<gene>
    <name evidence="4" type="ordered locus">SBI_08660</name>
</gene>
<dbReference type="InterPro" id="IPR009057">
    <property type="entry name" value="Homeodomain-like_sf"/>
</dbReference>
<dbReference type="PANTHER" id="PTHR30055">
    <property type="entry name" value="HTH-TYPE TRANSCRIPTIONAL REGULATOR RUTR"/>
    <property type="match status" value="1"/>
</dbReference>
<dbReference type="InterPro" id="IPR036271">
    <property type="entry name" value="Tet_transcr_reg_TetR-rel_C_sf"/>
</dbReference>
<accession>D7BW68</accession>
<dbReference type="RefSeq" id="WP_014181227.1">
    <property type="nucleotide sequence ID" value="NC_016582.1"/>
</dbReference>
<dbReference type="InterPro" id="IPR041490">
    <property type="entry name" value="KstR2_TetR_C"/>
</dbReference>
<reference evidence="4 5" key="1">
    <citation type="journal article" date="2010" name="J. Bacteriol.">
        <title>Genome sequence of the milbemycin-producing bacterium Streptomyces bingchenggensis.</title>
        <authorList>
            <person name="Wang X.J."/>
            <person name="Yan Y.J."/>
            <person name="Zhang B."/>
            <person name="An J."/>
            <person name="Wang J.J."/>
            <person name="Tian J."/>
            <person name="Jiang L."/>
            <person name="Chen Y.H."/>
            <person name="Huang S.X."/>
            <person name="Yin M."/>
            <person name="Zhang J."/>
            <person name="Gao A.L."/>
            <person name="Liu C.X."/>
            <person name="Zhu Z.X."/>
            <person name="Xiang W.S."/>
        </authorList>
    </citation>
    <scope>NUCLEOTIDE SEQUENCE [LARGE SCALE GENOMIC DNA]</scope>
    <source>
        <strain evidence="4 5">BCW-1</strain>
    </source>
</reference>
<dbReference type="Pfam" id="PF17932">
    <property type="entry name" value="TetR_C_24"/>
    <property type="match status" value="1"/>
</dbReference>
<dbReference type="InterPro" id="IPR050109">
    <property type="entry name" value="HTH-type_TetR-like_transc_reg"/>
</dbReference>
<proteinExistence type="predicted"/>
<dbReference type="EMBL" id="CP002047">
    <property type="protein sequence ID" value="ADI11778.1"/>
    <property type="molecule type" value="Genomic_DNA"/>
</dbReference>
<dbReference type="AlphaFoldDB" id="D7BW68"/>
<dbReference type="Pfam" id="PF00440">
    <property type="entry name" value="TetR_N"/>
    <property type="match status" value="1"/>
</dbReference>
<evidence type="ECO:0000256" key="1">
    <source>
        <dbReference type="ARBA" id="ARBA00023125"/>
    </source>
</evidence>
<feature type="domain" description="HTH tetR-type" evidence="3">
    <location>
        <begin position="7"/>
        <end position="67"/>
    </location>
</feature>
<dbReference type="PATRIC" id="fig|749414.3.peg.8908"/>
<dbReference type="PROSITE" id="PS50977">
    <property type="entry name" value="HTH_TETR_2"/>
    <property type="match status" value="1"/>
</dbReference>
<feature type="DNA-binding region" description="H-T-H motif" evidence="2">
    <location>
        <begin position="30"/>
        <end position="49"/>
    </location>
</feature>
<evidence type="ECO:0000313" key="5">
    <source>
        <dbReference type="Proteomes" id="UP000000377"/>
    </source>
</evidence>
<dbReference type="KEGG" id="sbh:SBI_08660"/>
<dbReference type="GO" id="GO:0003700">
    <property type="term" value="F:DNA-binding transcription factor activity"/>
    <property type="evidence" value="ECO:0007669"/>
    <property type="project" value="TreeGrafter"/>
</dbReference>
<keyword evidence="1 2" id="KW-0238">DNA-binding</keyword>
<name>D7BW68_STRBB</name>
<dbReference type="eggNOG" id="COG1309">
    <property type="taxonomic scope" value="Bacteria"/>
</dbReference>
<dbReference type="InterPro" id="IPR001647">
    <property type="entry name" value="HTH_TetR"/>
</dbReference>
<evidence type="ECO:0000256" key="2">
    <source>
        <dbReference type="PROSITE-ProRule" id="PRU00335"/>
    </source>
</evidence>
<dbReference type="SUPFAM" id="SSF46689">
    <property type="entry name" value="Homeodomain-like"/>
    <property type="match status" value="1"/>
</dbReference>
<dbReference type="SUPFAM" id="SSF48498">
    <property type="entry name" value="Tetracyclin repressor-like, C-terminal domain"/>
    <property type="match status" value="1"/>
</dbReference>
<evidence type="ECO:0000259" key="3">
    <source>
        <dbReference type="PROSITE" id="PS50977"/>
    </source>
</evidence>
<dbReference type="Proteomes" id="UP000000377">
    <property type="component" value="Chromosome"/>
</dbReference>
<dbReference type="Gene3D" id="1.10.357.10">
    <property type="entry name" value="Tetracycline Repressor, domain 2"/>
    <property type="match status" value="1"/>
</dbReference>
<evidence type="ECO:0000313" key="4">
    <source>
        <dbReference type="EMBL" id="ADI11778.1"/>
    </source>
</evidence>
<dbReference type="GO" id="GO:0000976">
    <property type="term" value="F:transcription cis-regulatory region binding"/>
    <property type="evidence" value="ECO:0007669"/>
    <property type="project" value="TreeGrafter"/>
</dbReference>